<dbReference type="AlphaFoldDB" id="A0A0S2ZQD4"/>
<dbReference type="KEGG" id="fhw:RN87_11625"/>
<proteinExistence type="predicted"/>
<dbReference type="RefSeq" id="WP_029493405.1">
    <property type="nucleotide sequence ID" value="NZ_ATKF01000076.1"/>
</dbReference>
<reference evidence="1 2" key="1">
    <citation type="submission" date="2015-11" db="EMBL/GenBank/DDBJ databases">
        <authorList>
            <person name="Zhang Y."/>
            <person name="Guo Z."/>
        </authorList>
    </citation>
    <scope>NUCLEOTIDE SEQUENCE [LARGE SCALE GENOMIC DNA]</scope>
    <source>
        <strain evidence="1 2">ChDC F174</strain>
        <plasmid evidence="2">Plasmid unnamed1</plasmid>
    </source>
</reference>
<name>A0A0S2ZQD4_9FUSO</name>
<evidence type="ECO:0000313" key="1">
    <source>
        <dbReference type="EMBL" id="ALQ41202.1"/>
    </source>
</evidence>
<dbReference type="EMBL" id="CP013332">
    <property type="protein sequence ID" value="ALQ41202.1"/>
    <property type="molecule type" value="Genomic_DNA"/>
</dbReference>
<evidence type="ECO:0000313" key="2">
    <source>
        <dbReference type="Proteomes" id="UP000063275"/>
    </source>
</evidence>
<sequence length="240" mass="28334">MEKEKKLYEALDLGKDCIVVPRQAIGKYPNEILEPIFSILPLFYEEDRKDSILLTVEDMINFLFFTDKFFLKNIITINNTHLYYIQILRNDTFKITIQRENMDKFLKEIYKLKYVVIKKGQGTYLADKRLSFGATGLLKFLLENEELKNIETHFDFSKILSHSSFIRKEKIETTKKYLKELEKNNYYYLFDIIDKNQIEKGIEYQIIVVSNCVITAKEAKNYLGLSDEKIIAIYPAGEVK</sequence>
<organism evidence="1">
    <name type="scientific">Fusobacterium hwasookii ChDC F174</name>
    <dbReference type="NCBI Taxonomy" id="1307442"/>
    <lineage>
        <taxon>Bacteria</taxon>
        <taxon>Fusobacteriati</taxon>
        <taxon>Fusobacteriota</taxon>
        <taxon>Fusobacteriia</taxon>
        <taxon>Fusobacteriales</taxon>
        <taxon>Fusobacteriaceae</taxon>
        <taxon>Fusobacterium</taxon>
    </lineage>
</organism>
<dbReference type="Proteomes" id="UP000063275">
    <property type="component" value="Plasmid unnamed1"/>
</dbReference>
<keyword evidence="1" id="KW-0614">Plasmid</keyword>
<protein>
    <submittedName>
        <fullName evidence="1">Uncharacterized protein</fullName>
    </submittedName>
</protein>
<accession>A0A0S2ZQD4</accession>
<gene>
    <name evidence="1" type="ORF">RN87_11625</name>
</gene>
<dbReference type="GeneID" id="60659078"/>
<geneLocation type="plasmid" evidence="1">
    <name>unnamed1</name>
</geneLocation>